<dbReference type="GO" id="GO:0046486">
    <property type="term" value="P:glycerolipid metabolic process"/>
    <property type="evidence" value="ECO:0007669"/>
    <property type="project" value="UniProtKB-ARBA"/>
</dbReference>
<name>A0A2V1DZV4_9PLEO</name>
<dbReference type="PROSITE" id="PS51635">
    <property type="entry name" value="PNPLA"/>
    <property type="match status" value="1"/>
</dbReference>
<keyword evidence="6 8" id="KW-0443">Lipid metabolism</keyword>
<feature type="domain" description="PNPLA" evidence="11">
    <location>
        <begin position="714"/>
        <end position="899"/>
    </location>
</feature>
<dbReference type="OrthoDB" id="194358at2759"/>
<dbReference type="CDD" id="cd07199">
    <property type="entry name" value="Pat17_PNPLA8_PNPLA9_like"/>
    <property type="match status" value="1"/>
</dbReference>
<feature type="domain" description="RING-type" evidence="10">
    <location>
        <begin position="645"/>
        <end position="691"/>
    </location>
</feature>
<dbReference type="GO" id="GO:0019369">
    <property type="term" value="P:arachidonate metabolic process"/>
    <property type="evidence" value="ECO:0007669"/>
    <property type="project" value="TreeGrafter"/>
</dbReference>
<accession>A0A2V1DZV4</accession>
<dbReference type="GO" id="GO:0016042">
    <property type="term" value="P:lipid catabolic process"/>
    <property type="evidence" value="ECO:0007669"/>
    <property type="project" value="UniProtKB-UniRule"/>
</dbReference>
<dbReference type="EMBL" id="KZ805343">
    <property type="protein sequence ID" value="PVI02430.1"/>
    <property type="molecule type" value="Genomic_DNA"/>
</dbReference>
<dbReference type="PANTHER" id="PTHR24185:SF1">
    <property type="entry name" value="CALCIUM-INDEPENDENT PHOSPHOLIPASE A2-GAMMA"/>
    <property type="match status" value="1"/>
</dbReference>
<feature type="region of interest" description="Disordered" evidence="9">
    <location>
        <begin position="217"/>
        <end position="253"/>
    </location>
</feature>
<dbReference type="GO" id="GO:0047499">
    <property type="term" value="F:calcium-independent phospholipase A2 activity"/>
    <property type="evidence" value="ECO:0007669"/>
    <property type="project" value="TreeGrafter"/>
</dbReference>
<feature type="compositionally biased region" description="Basic and acidic residues" evidence="9">
    <location>
        <begin position="218"/>
        <end position="235"/>
    </location>
</feature>
<dbReference type="SUPFAM" id="SSF52540">
    <property type="entry name" value="P-loop containing nucleoside triphosphate hydrolases"/>
    <property type="match status" value="1"/>
</dbReference>
<feature type="short sequence motif" description="DGA/G" evidence="8">
    <location>
        <begin position="886"/>
        <end position="888"/>
    </location>
</feature>
<evidence type="ECO:0000256" key="3">
    <source>
        <dbReference type="ARBA" id="ARBA00022801"/>
    </source>
</evidence>
<keyword evidence="3 8" id="KW-0378">Hydrolase</keyword>
<dbReference type="InterPro" id="IPR017907">
    <property type="entry name" value="Znf_RING_CS"/>
</dbReference>
<dbReference type="SUPFAM" id="SSF52151">
    <property type="entry name" value="FabD/lysophospholipase-like"/>
    <property type="match status" value="1"/>
</dbReference>
<feature type="active site" description="Nucleophile" evidence="8">
    <location>
        <position position="754"/>
    </location>
</feature>
<feature type="region of interest" description="Disordered" evidence="9">
    <location>
        <begin position="1276"/>
        <end position="1318"/>
    </location>
</feature>
<feature type="active site" description="Proton acceptor" evidence="8">
    <location>
        <position position="886"/>
    </location>
</feature>
<keyword evidence="1" id="KW-0479">Metal-binding</keyword>
<dbReference type="STRING" id="97972.A0A2V1DZV4"/>
<evidence type="ECO:0008006" key="14">
    <source>
        <dbReference type="Google" id="ProtNLM"/>
    </source>
</evidence>
<feature type="compositionally biased region" description="Polar residues" evidence="9">
    <location>
        <begin position="1215"/>
        <end position="1226"/>
    </location>
</feature>
<sequence length="1318" mass="148720">MSEAESEDQPPKICESCEQSAQPIWNCAYCDMNFCDSCWSKQGPHKLGRTGPDGLPHEKTNPKIIKRLKDILSPPSDQGAQETLHVEDEDTTWFGLARDTHNKPFFQDYGRYASIMADSNTVEHQSRYPQLVSFIGQTGAGKSTLIKMLIDQQERVRGSRQYGFPSPVVGSVTHGNLPTSGDVHLYSDPGTYASAFSMLLADCEGLEGGENIPISAQYREKSSRSSEKKGRDSNIRKRISKSQNQTRREIKWADTPEKSKRQYAVTELYPRLLYTFSDVIVFVLRNPKTFESTVLSLLIDWARSSIEKSLNQPTLPHAIIALNATDTRIDPKVWDTEYATNSLMSDVSGAIHRDPNYQELKSFWVARGKHIENMKDLLECYYSSITVVRVPGDGRYMMIDKQVQTLYDAISRRCKESFHAKRKSRMVSNSEHLNIYLQTAFDHFSNDLHTPFNFMDISFKINPIPLDFGGNILKLAVAMKSRFSSAEKIFEELSFMVASCILLDCARQSFRGPADQILEKHYLIHCDTALEDFCASYWPCSFQNKNGEFCMNVQGSHNKGHQNSKGKVMSTGQYRSSFTFEKFGERWLQFLNEHLAKLQHDLNIQLMQPPTANEIDIVTKMHHANIELFYHRLGGAQMFVSHQTCFCCLRELAEHPLPCGHVLCSPCIKSYGKPHVNVPYSYSMASCPLHQVDTVFASYWPVYFKPPLAGVRILSLDGGGMRGIVILEVLRKIEDEMGGRIPIQDFFDLVVGTSTGGIIALALGIKNWSVEHCSKSFTSLVTKAFTKRYPGGFRLSKSRYQTKPFEGALLDAFGEEAIFAGVPDDRTSGSPRKVAVTAATETGAEAVIFTNYNRASSTPGIARATSAAPTYFKPFTNSRTKETFLDGAVYYNNPVRIANFESKLIWPDAEGRHPDILLSIGTAYHEPRNENKKRKAAMKPFPEVKAWYDLFKKRVENELNAELAWDEFCSNVVGTSSPIAAQRYVRLNPKMASPVPKMDDTEEYHLLRAQVGNKLTTPHMKILIQKTAHRLIASSFYFEKNGPVSENNGSMTVQGTIRCRFAAESENLRRLGEHIKSRFNRRSFQPFFRVHEVVHNEQAQDIKLDRQVLEDMIDVLEFRMSDITIPISTETALITIDLHLTNDPMKPHLRTGFPISGFPRSLVDEEAPKRTTSPPPSPTPTPPSITSKRQSLRSKKLGRPASEGDVPRYRKENMSDSQPPLVSQATGHEHTFKVSNQPSELSRSRSYATRNISETGSMSSMGSLKQLDEAVGRYIAGPAPPYELDDGAQNSNREEPLNSLDESRTKHENDFRRLRNQQ</sequence>
<evidence type="ECO:0000256" key="7">
    <source>
        <dbReference type="PROSITE-ProRule" id="PRU00175"/>
    </source>
</evidence>
<feature type="short sequence motif" description="GXGXXG" evidence="8">
    <location>
        <begin position="718"/>
        <end position="723"/>
    </location>
</feature>
<organism evidence="12 13">
    <name type="scientific">Periconia macrospinosa</name>
    <dbReference type="NCBI Taxonomy" id="97972"/>
    <lineage>
        <taxon>Eukaryota</taxon>
        <taxon>Fungi</taxon>
        <taxon>Dikarya</taxon>
        <taxon>Ascomycota</taxon>
        <taxon>Pezizomycotina</taxon>
        <taxon>Dothideomycetes</taxon>
        <taxon>Pleosporomycetidae</taxon>
        <taxon>Pleosporales</taxon>
        <taxon>Massarineae</taxon>
        <taxon>Periconiaceae</taxon>
        <taxon>Periconia</taxon>
    </lineage>
</organism>
<dbReference type="InterPro" id="IPR001841">
    <property type="entry name" value="Znf_RING"/>
</dbReference>
<evidence type="ECO:0000256" key="5">
    <source>
        <dbReference type="ARBA" id="ARBA00022963"/>
    </source>
</evidence>
<evidence type="ECO:0000259" key="11">
    <source>
        <dbReference type="PROSITE" id="PS51635"/>
    </source>
</evidence>
<dbReference type="GO" id="GO:0008270">
    <property type="term" value="F:zinc ion binding"/>
    <property type="evidence" value="ECO:0007669"/>
    <property type="project" value="UniProtKB-KW"/>
</dbReference>
<evidence type="ECO:0000256" key="8">
    <source>
        <dbReference type="PROSITE-ProRule" id="PRU01161"/>
    </source>
</evidence>
<dbReference type="PANTHER" id="PTHR24185">
    <property type="entry name" value="CALCIUM-INDEPENDENT PHOSPHOLIPASE A2-GAMMA"/>
    <property type="match status" value="1"/>
</dbReference>
<dbReference type="GO" id="GO:0016020">
    <property type="term" value="C:membrane"/>
    <property type="evidence" value="ECO:0007669"/>
    <property type="project" value="TreeGrafter"/>
</dbReference>
<feature type="compositionally biased region" description="Polar residues" evidence="9">
    <location>
        <begin position="1233"/>
        <end position="1246"/>
    </location>
</feature>
<reference evidence="12 13" key="1">
    <citation type="journal article" date="2018" name="Sci. Rep.">
        <title>Comparative genomics provides insights into the lifestyle and reveals functional heterogeneity of dark septate endophytic fungi.</title>
        <authorList>
            <person name="Knapp D.G."/>
            <person name="Nemeth J.B."/>
            <person name="Barry K."/>
            <person name="Hainaut M."/>
            <person name="Henrissat B."/>
            <person name="Johnson J."/>
            <person name="Kuo A."/>
            <person name="Lim J.H.P."/>
            <person name="Lipzen A."/>
            <person name="Nolan M."/>
            <person name="Ohm R.A."/>
            <person name="Tamas L."/>
            <person name="Grigoriev I.V."/>
            <person name="Spatafora J.W."/>
            <person name="Nagy L.G."/>
            <person name="Kovacs G.M."/>
        </authorList>
    </citation>
    <scope>NUCLEOTIDE SEQUENCE [LARGE SCALE GENOMIC DNA]</scope>
    <source>
        <strain evidence="12 13">DSE2036</strain>
    </source>
</reference>
<keyword evidence="5 8" id="KW-0442">Lipid degradation</keyword>
<evidence type="ECO:0000313" key="12">
    <source>
        <dbReference type="EMBL" id="PVI02430.1"/>
    </source>
</evidence>
<feature type="compositionally biased region" description="Basic and acidic residues" evidence="9">
    <location>
        <begin position="1205"/>
        <end position="1214"/>
    </location>
</feature>
<feature type="compositionally biased region" description="Pro residues" evidence="9">
    <location>
        <begin position="1173"/>
        <end position="1183"/>
    </location>
</feature>
<evidence type="ECO:0000256" key="2">
    <source>
        <dbReference type="ARBA" id="ARBA00022771"/>
    </source>
</evidence>
<feature type="short sequence motif" description="GXSXG" evidence="8">
    <location>
        <begin position="752"/>
        <end position="756"/>
    </location>
</feature>
<protein>
    <recommendedName>
        <fullName evidence="14">FabD/lysophospholipase-like protein</fullName>
    </recommendedName>
</protein>
<dbReference type="PROSITE" id="PS50089">
    <property type="entry name" value="ZF_RING_2"/>
    <property type="match status" value="1"/>
</dbReference>
<proteinExistence type="predicted"/>
<feature type="region of interest" description="Disordered" evidence="9">
    <location>
        <begin position="1165"/>
        <end position="1246"/>
    </location>
</feature>
<dbReference type="InterPro" id="IPR016035">
    <property type="entry name" value="Acyl_Trfase/lysoPLipase"/>
</dbReference>
<gene>
    <name evidence="12" type="ORF">DM02DRAFT_701953</name>
</gene>
<dbReference type="CDD" id="cd16449">
    <property type="entry name" value="RING-HC"/>
    <property type="match status" value="1"/>
</dbReference>
<dbReference type="Gene3D" id="3.40.1090.10">
    <property type="entry name" value="Cytosolic phospholipase A2 catalytic domain"/>
    <property type="match status" value="1"/>
</dbReference>
<evidence type="ECO:0000313" key="13">
    <source>
        <dbReference type="Proteomes" id="UP000244855"/>
    </source>
</evidence>
<keyword evidence="4" id="KW-0862">Zinc</keyword>
<evidence type="ECO:0000256" key="9">
    <source>
        <dbReference type="SAM" id="MobiDB-lite"/>
    </source>
</evidence>
<dbReference type="InterPro" id="IPR027417">
    <property type="entry name" value="P-loop_NTPase"/>
</dbReference>
<dbReference type="Proteomes" id="UP000244855">
    <property type="component" value="Unassembled WGS sequence"/>
</dbReference>
<feature type="compositionally biased region" description="Basic and acidic residues" evidence="9">
    <location>
        <begin position="1292"/>
        <end position="1318"/>
    </location>
</feature>
<evidence type="ECO:0000256" key="1">
    <source>
        <dbReference type="ARBA" id="ARBA00022723"/>
    </source>
</evidence>
<dbReference type="PROSITE" id="PS00518">
    <property type="entry name" value="ZF_RING_1"/>
    <property type="match status" value="1"/>
</dbReference>
<dbReference type="CDD" id="cd19757">
    <property type="entry name" value="Bbox1"/>
    <property type="match status" value="1"/>
</dbReference>
<dbReference type="Pfam" id="PF01734">
    <property type="entry name" value="Patatin"/>
    <property type="match status" value="1"/>
</dbReference>
<evidence type="ECO:0000256" key="6">
    <source>
        <dbReference type="ARBA" id="ARBA00023098"/>
    </source>
</evidence>
<evidence type="ECO:0000259" key="10">
    <source>
        <dbReference type="PROSITE" id="PS50089"/>
    </source>
</evidence>
<keyword evidence="2 7" id="KW-0863">Zinc-finger</keyword>
<keyword evidence="13" id="KW-1185">Reference proteome</keyword>
<dbReference type="InterPro" id="IPR002641">
    <property type="entry name" value="PNPLA_dom"/>
</dbReference>
<evidence type="ECO:0000256" key="4">
    <source>
        <dbReference type="ARBA" id="ARBA00022833"/>
    </source>
</evidence>